<feature type="domain" description="Fibronectin type-III" evidence="1">
    <location>
        <begin position="202"/>
        <end position="293"/>
    </location>
</feature>
<reference evidence="2" key="3">
    <citation type="submission" date="2017-03" db="EMBL/GenBank/DDBJ databases">
        <authorList>
            <person name="Dastager S.G."/>
            <person name="Neurgaonkar P.S."/>
            <person name="Dharne M.S."/>
        </authorList>
    </citation>
    <scope>NUCLEOTIDE SEQUENCE</scope>
    <source>
        <strain evidence="2">DSM 25145</strain>
    </source>
</reference>
<evidence type="ECO:0000259" key="1">
    <source>
        <dbReference type="PROSITE" id="PS50853"/>
    </source>
</evidence>
<organism evidence="3 4">
    <name type="scientific">Domibacillus enclensis</name>
    <dbReference type="NCBI Taxonomy" id="1017273"/>
    <lineage>
        <taxon>Bacteria</taxon>
        <taxon>Bacillati</taxon>
        <taxon>Bacillota</taxon>
        <taxon>Bacilli</taxon>
        <taxon>Bacillales</taxon>
        <taxon>Bacillaceae</taxon>
        <taxon>Domibacillus</taxon>
    </lineage>
</organism>
<dbReference type="PROSITE" id="PS50853">
    <property type="entry name" value="FN3"/>
    <property type="match status" value="1"/>
</dbReference>
<sequence>MAYLRTPFTDGVGETWIDVIIQDLDYSASTYTELNLFCLETGQGFDVRFKSGAGGSPGTYRTGAQRFDNLLPGSTYNFYAEATYGGGDRRIPDSGYYSFSTLAGTGPAPYNVSISEDSMDGKTIDVIVTWMGQANEVRYDVSWISGFPDNVHSVSTLATFHERSFTAPAYSTPYYIDVQVSGPGGTSNWETLYIMTDPEPIVVGSTSITSLSDFASNAIRVNWSYATNAVYYEVQYRVSGSSTWLYAAYSQSGNDFLVTGLQPSTDYQFRVRGYQGSSYGAWSSAVPGRTLSNIPTAFNWTYAKVQGGEYNLKAQEWNALGSKINQFREYKGLSNYPFSTAYVNAIFYASYYNEVRAAINDMGPVTSIPAIRYAGDDVTAAVLNRLRDSLNSLN</sequence>
<evidence type="ECO:0000313" key="5">
    <source>
        <dbReference type="Proteomes" id="UP000215545"/>
    </source>
</evidence>
<dbReference type="Proteomes" id="UP000186385">
    <property type="component" value="Unassembled WGS sequence"/>
</dbReference>
<keyword evidence="5" id="KW-1185">Reference proteome</keyword>
<dbReference type="Proteomes" id="UP000215545">
    <property type="component" value="Unassembled WGS sequence"/>
</dbReference>
<accession>A0A1N6WKT2</accession>
<reference evidence="3 4" key="1">
    <citation type="submission" date="2017-01" db="EMBL/GenBank/DDBJ databases">
        <authorList>
            <person name="Mah S.A."/>
            <person name="Swanson W.J."/>
            <person name="Moy G.W."/>
            <person name="Vacquier V.D."/>
        </authorList>
    </citation>
    <scope>NUCLEOTIDE SEQUENCE [LARGE SCALE GENOMIC DNA]</scope>
    <source>
        <strain evidence="3 4">NIO-1016</strain>
    </source>
</reference>
<dbReference type="SUPFAM" id="SSF49265">
    <property type="entry name" value="Fibronectin type III"/>
    <property type="match status" value="1"/>
</dbReference>
<reference evidence="5" key="2">
    <citation type="submission" date="2017-03" db="EMBL/GenBank/DDBJ databases">
        <title>Bacillus sp. V-88(T) DSM27956, whole genome shotgun sequencing project.</title>
        <authorList>
            <person name="Dastager S.G."/>
            <person name="Neurgaonkar P.S."/>
            <person name="Dharne M.S."/>
        </authorList>
    </citation>
    <scope>NUCLEOTIDE SEQUENCE [LARGE SCALE GENOMIC DNA]</scope>
    <source>
        <strain evidence="5">DSM 25145</strain>
    </source>
</reference>
<dbReference type="Pfam" id="PF00041">
    <property type="entry name" value="fn3"/>
    <property type="match status" value="1"/>
</dbReference>
<dbReference type="AlphaFoldDB" id="A0A1N6WKT2"/>
<dbReference type="InterPro" id="IPR036116">
    <property type="entry name" value="FN3_sf"/>
</dbReference>
<dbReference type="OrthoDB" id="5845122at2"/>
<dbReference type="SMART" id="SM00060">
    <property type="entry name" value="FN3"/>
    <property type="match status" value="2"/>
</dbReference>
<dbReference type="STRING" id="1017273.SAMN05443094_104202"/>
<dbReference type="Gene3D" id="2.60.40.10">
    <property type="entry name" value="Immunoglobulins"/>
    <property type="match status" value="1"/>
</dbReference>
<dbReference type="RefSeq" id="WP_045850503.1">
    <property type="nucleotide sequence ID" value="NZ_FTLX01000004.1"/>
</dbReference>
<proteinExistence type="predicted"/>
<evidence type="ECO:0000313" key="3">
    <source>
        <dbReference type="EMBL" id="SIQ90733.1"/>
    </source>
</evidence>
<dbReference type="EMBL" id="MWSK01000004">
    <property type="protein sequence ID" value="OXS77968.1"/>
    <property type="molecule type" value="Genomic_DNA"/>
</dbReference>
<gene>
    <name evidence="2" type="ORF">B1B05_10200</name>
    <name evidence="3" type="ORF">SAMN05443094_104202</name>
</gene>
<dbReference type="InterPro" id="IPR003961">
    <property type="entry name" value="FN3_dom"/>
</dbReference>
<dbReference type="InterPro" id="IPR013783">
    <property type="entry name" value="Ig-like_fold"/>
</dbReference>
<dbReference type="EMBL" id="FTLX01000004">
    <property type="protein sequence ID" value="SIQ90733.1"/>
    <property type="molecule type" value="Genomic_DNA"/>
</dbReference>
<evidence type="ECO:0000313" key="2">
    <source>
        <dbReference type="EMBL" id="OXS77968.1"/>
    </source>
</evidence>
<evidence type="ECO:0000313" key="4">
    <source>
        <dbReference type="Proteomes" id="UP000186385"/>
    </source>
</evidence>
<dbReference type="CDD" id="cd00063">
    <property type="entry name" value="FN3"/>
    <property type="match status" value="1"/>
</dbReference>
<name>A0A1N6WKT2_9BACI</name>
<protein>
    <submittedName>
        <fullName evidence="3">Fibronectin type III domain-containing protein</fullName>
    </submittedName>
</protein>